<dbReference type="CDD" id="cd18579">
    <property type="entry name" value="ABC_6TM_ABCC_D1"/>
    <property type="match status" value="1"/>
</dbReference>
<evidence type="ECO:0000256" key="1">
    <source>
        <dbReference type="ARBA" id="ARBA00004141"/>
    </source>
</evidence>
<accession>A0A4Z1ST72</accession>
<feature type="transmembrane region" description="Helical" evidence="10">
    <location>
        <begin position="404"/>
        <end position="425"/>
    </location>
</feature>
<keyword evidence="4 10" id="KW-0812">Transmembrane</keyword>
<evidence type="ECO:0000259" key="11">
    <source>
        <dbReference type="PROSITE" id="PS50893"/>
    </source>
</evidence>
<dbReference type="PANTHER" id="PTHR24223:SF456">
    <property type="entry name" value="MULTIDRUG RESISTANCE-ASSOCIATED PROTEIN LETHAL(2)03659"/>
    <property type="match status" value="1"/>
</dbReference>
<feature type="transmembrane region" description="Helical" evidence="10">
    <location>
        <begin position="363"/>
        <end position="392"/>
    </location>
</feature>
<feature type="domain" description="ABC transporter" evidence="11">
    <location>
        <begin position="638"/>
        <end position="907"/>
    </location>
</feature>
<name>A0A4Z1ST72_GIAMU</name>
<dbReference type="InterPro" id="IPR044726">
    <property type="entry name" value="ABCC_6TM_D2"/>
</dbReference>
<evidence type="ECO:0000256" key="9">
    <source>
        <dbReference type="ARBA" id="ARBA00023136"/>
    </source>
</evidence>
<keyword evidence="6" id="KW-0547">Nucleotide-binding</keyword>
<dbReference type="Gene3D" id="1.20.1560.10">
    <property type="entry name" value="ABC transporter type 1, transmembrane domain"/>
    <property type="match status" value="2"/>
</dbReference>
<feature type="transmembrane region" description="Helical" evidence="10">
    <location>
        <begin position="288"/>
        <end position="309"/>
    </location>
</feature>
<feature type="transmembrane region" description="Helical" evidence="10">
    <location>
        <begin position="977"/>
        <end position="994"/>
    </location>
</feature>
<dbReference type="VEuPathDB" id="GiardiaDB:GMRT_14744"/>
<evidence type="ECO:0000256" key="10">
    <source>
        <dbReference type="SAM" id="Phobius"/>
    </source>
</evidence>
<reference evidence="13 14" key="1">
    <citation type="submission" date="2019-05" db="EMBL/GenBank/DDBJ databases">
        <title>The compact genome of Giardia muris reveals important steps in the evolution of intestinal protozoan parasites.</title>
        <authorList>
            <person name="Xu F."/>
            <person name="Jimenez-Gonzalez A."/>
            <person name="Einarsson E."/>
            <person name="Astvaldsson A."/>
            <person name="Peirasmaki D."/>
            <person name="Eckmann L."/>
            <person name="Andersson J.O."/>
            <person name="Svard S.G."/>
            <person name="Jerlstrom-Hultqvist J."/>
        </authorList>
    </citation>
    <scope>NUCLEOTIDE SEQUENCE [LARGE SCALE GENOMIC DNA]</scope>
    <source>
        <strain evidence="13 14">Roberts-Thomson</strain>
    </source>
</reference>
<dbReference type="InterPro" id="IPR011527">
    <property type="entry name" value="ABC1_TM_dom"/>
</dbReference>
<sequence>MPEEPIGLEPVRQIPTSIVPEVDPEATSRKGCGRRKFPPPPPNCTVANFSDKRPLQEMYCKGSNAFFTYLDPMLKKSVKQGALYTSDLHPPIPRYGSYRVASEFLNAWHKKVYAGKRPSIMLSMISTSMKYFIWIFICIPFYAASQFLAPFSIQHITEIITPNPMASGSSCGDWVQCMKASLKETWPYILAVFGAQFIYAFLDTIMWYLLNDAVVRTLGGLIDVLYSKMLTLSDITRQNSAAGNIVNLLFSDTMRLDMFLQMALYALILPALFIVYVVYMGVNQPSALGGFTAILVILPIVGLIMWSFLKVMGGMLSLADQRIKRTSEVLNGIKVVKLFGMENIQEARIMNVRKKELSQIRTFGILMSGFSFIANGASPLMSLFAFLFIIAINGKLPTNEVYTITYLYGMISILFVFMPIIITGFSEMMISSRRIGAFLSLPEPDKGVVVRDSPALAETDVAIKTTGKPSFCWGLAEDMYIPSLLDPLYRENMRKRKVILSTHKSMASTYAKQIKKYQKWRAKNPNPVPPIIPEEEDLLLNHFDDFNQHDPENPYWPYVNAWATEFELPPVNKVSTFSQYFPHLYAVTRADTPFQGLKKMFMDRVIREGLYKIARDEVATEAELKKHRKDPIKCAQIIQEQNRRNPYYSDLPSRIYDLDLTIKKGELVGICGPVGSGKSTLFSAFLGEIKLSRDKREKLDSYKYNGLEMRFDYDIPAQRSDSFVATISTEDPALDPEIPHIYLNGTIAYFAQSSCIFSGTLRDNILFHRPFDRALYEKVIEICCLIPDLKMFKAGDLTEIGEKGVSLSGGQKARVALARAVYSGADILLLDDPLSAVDSHVGQRLWNDVMLDFLKKRGTTVLIASHQTQYFKDCDRIIRLEDGRIVDDDAPAKLLSKGINFGAMSQEEGEGLGRVVTSVTTLAVVDPESLRRDLIEVTSDDNLEKGRIVQAEAFSGQGSISCSSYAKWFKAGSYHRVIFYFIVLLVWQAVYQYQNVLIGHWTSNKYGFESDPHFPVFPSTKSNYKYLGIYAGCIIGGILLSFLSSVLMVLFIVSAGRTLLHGMLRAILRSPLAFFDTTPTGRILSRFSKDTDSMDLQVMRYMPQALSVGATVIGMVAVISATAWPALIVVLPAIVIYVVIFLKFRTAAPQIKRLDSVTRSPVFNMCAETIASLPTIRAYNKQNSFLIDCREKINVNVAAYLLQVAMPRWLSFRLNLVGTFFSALVTLIVCMIANFDTVKDYAGLIIGNALSIQQMMNQFIITWVNAESELTSVERVIEYNQLDTESLNDLENPVLMSRQQEGKAWPSTQGAYIDVQHLRFRYRPNLDLTLKDCSFKINAGEHVGVVGRTGAGKSSLTQAFFRIAEADPGSSIEIDGVNILTDIGLHQARGAFAIIPQEPFLFSGTLRQSLCVYSSAIAEGLPPPPGVERIPDEKLWRVLEQVQMREYFEKQPGGLDAKIAANGDNLSAGQRQLVCVARALVRDPKIVILDEATAQVDRENDRLIQDTIRETMASTTIFSIAHRLDTVIDFDRILVVDAGKIAEYDTPANLLRREGSIFSQLVEKTGPDMAKTLRAAAFKAETQRKNGEPVDVSEFFT</sequence>
<dbReference type="SMART" id="SM00382">
    <property type="entry name" value="AAA"/>
    <property type="match status" value="2"/>
</dbReference>
<gene>
    <name evidence="13" type="ORF">GMRT_14744</name>
</gene>
<evidence type="ECO:0000313" key="14">
    <source>
        <dbReference type="Proteomes" id="UP000315496"/>
    </source>
</evidence>
<keyword evidence="8 10" id="KW-1133">Transmembrane helix</keyword>
<evidence type="ECO:0000256" key="5">
    <source>
        <dbReference type="ARBA" id="ARBA00022737"/>
    </source>
</evidence>
<dbReference type="PROSITE" id="PS50893">
    <property type="entry name" value="ABC_TRANSPORTER_2"/>
    <property type="match status" value="2"/>
</dbReference>
<feature type="transmembrane region" description="Helical" evidence="10">
    <location>
        <begin position="188"/>
        <end position="210"/>
    </location>
</feature>
<dbReference type="OrthoDB" id="6500128at2759"/>
<dbReference type="InterPro" id="IPR044746">
    <property type="entry name" value="ABCC_6TM_D1"/>
</dbReference>
<protein>
    <submittedName>
        <fullName evidence="13">Multidrug resistance-associated protein 1</fullName>
    </submittedName>
</protein>
<keyword evidence="14" id="KW-1185">Reference proteome</keyword>
<comment type="subcellular location">
    <subcellularLocation>
        <location evidence="1">Membrane</location>
        <topology evidence="1">Multi-pass membrane protein</topology>
    </subcellularLocation>
</comment>
<feature type="transmembrane region" description="Helical" evidence="10">
    <location>
        <begin position="1101"/>
        <end position="1120"/>
    </location>
</feature>
<dbReference type="FunFam" id="1.20.1560.10:FF:000013">
    <property type="entry name" value="ABC transporter C family member 2"/>
    <property type="match status" value="1"/>
</dbReference>
<evidence type="ECO:0000256" key="6">
    <source>
        <dbReference type="ARBA" id="ARBA00022741"/>
    </source>
</evidence>
<dbReference type="Proteomes" id="UP000315496">
    <property type="component" value="Chromosome 2"/>
</dbReference>
<dbReference type="InterPro" id="IPR003439">
    <property type="entry name" value="ABC_transporter-like_ATP-bd"/>
</dbReference>
<dbReference type="InterPro" id="IPR017871">
    <property type="entry name" value="ABC_transporter-like_CS"/>
</dbReference>
<dbReference type="Gene3D" id="3.40.50.300">
    <property type="entry name" value="P-loop containing nucleotide triphosphate hydrolases"/>
    <property type="match status" value="2"/>
</dbReference>
<dbReference type="CDD" id="cd18580">
    <property type="entry name" value="ABC_6TM_ABCC_D2"/>
    <property type="match status" value="1"/>
</dbReference>
<keyword evidence="3" id="KW-0813">Transport</keyword>
<dbReference type="FunFam" id="3.40.50.300:FF:002452">
    <property type="entry name" value="ABC-type metal ion transporter"/>
    <property type="match status" value="1"/>
</dbReference>
<evidence type="ECO:0000259" key="12">
    <source>
        <dbReference type="PROSITE" id="PS50929"/>
    </source>
</evidence>
<dbReference type="Pfam" id="PF00005">
    <property type="entry name" value="ABC_tran"/>
    <property type="match status" value="2"/>
</dbReference>
<evidence type="ECO:0000256" key="7">
    <source>
        <dbReference type="ARBA" id="ARBA00022840"/>
    </source>
</evidence>
<feature type="domain" description="ABC transporter" evidence="11">
    <location>
        <begin position="1313"/>
        <end position="1563"/>
    </location>
</feature>
<feature type="transmembrane region" description="Helical" evidence="10">
    <location>
        <begin position="1027"/>
        <end position="1053"/>
    </location>
</feature>
<evidence type="ECO:0000313" key="13">
    <source>
        <dbReference type="EMBL" id="TNJ28950.1"/>
    </source>
</evidence>
<comment type="caution">
    <text evidence="13">The sequence shown here is derived from an EMBL/GenBank/DDBJ whole genome shotgun (WGS) entry which is preliminary data.</text>
</comment>
<feature type="transmembrane region" description="Helical" evidence="10">
    <location>
        <begin position="131"/>
        <end position="153"/>
    </location>
</feature>
<evidence type="ECO:0000256" key="8">
    <source>
        <dbReference type="ARBA" id="ARBA00022989"/>
    </source>
</evidence>
<organism evidence="13 14">
    <name type="scientific">Giardia muris</name>
    <dbReference type="NCBI Taxonomy" id="5742"/>
    <lineage>
        <taxon>Eukaryota</taxon>
        <taxon>Metamonada</taxon>
        <taxon>Diplomonadida</taxon>
        <taxon>Hexamitidae</taxon>
        <taxon>Giardiinae</taxon>
        <taxon>Giardia</taxon>
    </lineage>
</organism>
<evidence type="ECO:0000256" key="2">
    <source>
        <dbReference type="ARBA" id="ARBA00009726"/>
    </source>
</evidence>
<dbReference type="Pfam" id="PF00664">
    <property type="entry name" value="ABC_membrane"/>
    <property type="match status" value="2"/>
</dbReference>
<dbReference type="InterPro" id="IPR003593">
    <property type="entry name" value="AAA+_ATPase"/>
</dbReference>
<feature type="transmembrane region" description="Helical" evidence="10">
    <location>
        <begin position="262"/>
        <end position="282"/>
    </location>
</feature>
<dbReference type="PANTHER" id="PTHR24223">
    <property type="entry name" value="ATP-BINDING CASSETTE SUB-FAMILY C"/>
    <property type="match status" value="1"/>
</dbReference>
<keyword evidence="5" id="KW-0677">Repeat</keyword>
<evidence type="ECO:0000256" key="3">
    <source>
        <dbReference type="ARBA" id="ARBA00022448"/>
    </source>
</evidence>
<dbReference type="CDD" id="cd03250">
    <property type="entry name" value="ABCC_MRP_domain1"/>
    <property type="match status" value="1"/>
</dbReference>
<keyword evidence="7" id="KW-0067">ATP-binding</keyword>
<evidence type="ECO:0000256" key="4">
    <source>
        <dbReference type="ARBA" id="ARBA00022692"/>
    </source>
</evidence>
<dbReference type="SUPFAM" id="SSF90123">
    <property type="entry name" value="ABC transporter transmembrane region"/>
    <property type="match status" value="2"/>
</dbReference>
<dbReference type="PROSITE" id="PS50929">
    <property type="entry name" value="ABC_TM1F"/>
    <property type="match status" value="2"/>
</dbReference>
<comment type="similarity">
    <text evidence="2">Belongs to the ABC transporter superfamily. ABCC family. Conjugate transporter (TC 3.A.1.208) subfamily.</text>
</comment>
<dbReference type="SUPFAM" id="SSF52540">
    <property type="entry name" value="P-loop containing nucleoside triphosphate hydrolases"/>
    <property type="match status" value="2"/>
</dbReference>
<proteinExistence type="inferred from homology"/>
<feature type="domain" description="ABC transmembrane type-1" evidence="12">
    <location>
        <begin position="978"/>
        <end position="1268"/>
    </location>
</feature>
<feature type="transmembrane region" description="Helical" evidence="10">
    <location>
        <begin position="1214"/>
        <end position="1235"/>
    </location>
</feature>
<dbReference type="GO" id="GO:0140359">
    <property type="term" value="F:ABC-type transporter activity"/>
    <property type="evidence" value="ECO:0007669"/>
    <property type="project" value="InterPro"/>
</dbReference>
<dbReference type="GO" id="GO:0016887">
    <property type="term" value="F:ATP hydrolysis activity"/>
    <property type="evidence" value="ECO:0007669"/>
    <property type="project" value="InterPro"/>
</dbReference>
<keyword evidence="9 10" id="KW-0472">Membrane</keyword>
<dbReference type="InterPro" id="IPR036640">
    <property type="entry name" value="ABC1_TM_sf"/>
</dbReference>
<dbReference type="CDD" id="cd03244">
    <property type="entry name" value="ABCC_MRP_domain2"/>
    <property type="match status" value="1"/>
</dbReference>
<dbReference type="InterPro" id="IPR050173">
    <property type="entry name" value="ABC_transporter_C-like"/>
</dbReference>
<dbReference type="PROSITE" id="PS00211">
    <property type="entry name" value="ABC_TRANSPORTER_1"/>
    <property type="match status" value="2"/>
</dbReference>
<dbReference type="GO" id="GO:0005524">
    <property type="term" value="F:ATP binding"/>
    <property type="evidence" value="ECO:0007669"/>
    <property type="project" value="UniProtKB-KW"/>
</dbReference>
<dbReference type="GO" id="GO:0016020">
    <property type="term" value="C:membrane"/>
    <property type="evidence" value="ECO:0007669"/>
    <property type="project" value="UniProtKB-SubCell"/>
</dbReference>
<feature type="domain" description="ABC transmembrane type-1" evidence="12">
    <location>
        <begin position="141"/>
        <end position="427"/>
    </location>
</feature>
<dbReference type="InterPro" id="IPR027417">
    <property type="entry name" value="P-loop_NTPase"/>
</dbReference>
<dbReference type="EMBL" id="VDLU01000002">
    <property type="protein sequence ID" value="TNJ28950.1"/>
    <property type="molecule type" value="Genomic_DNA"/>
</dbReference>